<protein>
    <submittedName>
        <fullName evidence="1">Uncharacterized protein</fullName>
    </submittedName>
</protein>
<sequence length="248" mass="27661">FPELPVELVHEIIATAWHMPLSPSERIILMRSSALVNSTWADTFDLIASRDVYIPSAAFSQHFIQRLRGTPAVAGVSSSFISRLLARFCKTSKLAIVTRSANLACQSLTIQLLNVCVHPDKYARTHLPMGAVLDELLETLDARSLAPNLRRLSIEYVDIGFDVGFEDIFRRDGLAALPAQVTHLDLRYSFSPSMPGWLTKSLRDKQERQRHVQWVLPSITHLTVAGAAKNTIHDMSRVCPHAQVLGID</sequence>
<proteinExistence type="predicted"/>
<reference evidence="1" key="1">
    <citation type="submission" date="2023-03" db="EMBL/GenBank/DDBJ databases">
        <title>Massive genome expansion in bonnet fungi (Mycena s.s.) driven by repeated elements and novel gene families across ecological guilds.</title>
        <authorList>
            <consortium name="Lawrence Berkeley National Laboratory"/>
            <person name="Harder C.B."/>
            <person name="Miyauchi S."/>
            <person name="Viragh M."/>
            <person name="Kuo A."/>
            <person name="Thoen E."/>
            <person name="Andreopoulos B."/>
            <person name="Lu D."/>
            <person name="Skrede I."/>
            <person name="Drula E."/>
            <person name="Henrissat B."/>
            <person name="Morin E."/>
            <person name="Kohler A."/>
            <person name="Barry K."/>
            <person name="LaButti K."/>
            <person name="Morin E."/>
            <person name="Salamov A."/>
            <person name="Lipzen A."/>
            <person name="Mereny Z."/>
            <person name="Hegedus B."/>
            <person name="Baldrian P."/>
            <person name="Stursova M."/>
            <person name="Weitz H."/>
            <person name="Taylor A."/>
            <person name="Grigoriev I.V."/>
            <person name="Nagy L.G."/>
            <person name="Martin F."/>
            <person name="Kauserud H."/>
        </authorList>
    </citation>
    <scope>NUCLEOTIDE SEQUENCE</scope>
    <source>
        <strain evidence="1">CBHHK182m</strain>
    </source>
</reference>
<evidence type="ECO:0000313" key="1">
    <source>
        <dbReference type="EMBL" id="KAJ7777133.1"/>
    </source>
</evidence>
<organism evidence="1 2">
    <name type="scientific">Mycena metata</name>
    <dbReference type="NCBI Taxonomy" id="1033252"/>
    <lineage>
        <taxon>Eukaryota</taxon>
        <taxon>Fungi</taxon>
        <taxon>Dikarya</taxon>
        <taxon>Basidiomycota</taxon>
        <taxon>Agaricomycotina</taxon>
        <taxon>Agaricomycetes</taxon>
        <taxon>Agaricomycetidae</taxon>
        <taxon>Agaricales</taxon>
        <taxon>Marasmiineae</taxon>
        <taxon>Mycenaceae</taxon>
        <taxon>Mycena</taxon>
    </lineage>
</organism>
<gene>
    <name evidence="1" type="ORF">B0H16DRAFT_1228463</name>
</gene>
<comment type="caution">
    <text evidence="1">The sequence shown here is derived from an EMBL/GenBank/DDBJ whole genome shotgun (WGS) entry which is preliminary data.</text>
</comment>
<feature type="non-terminal residue" evidence="1">
    <location>
        <position position="248"/>
    </location>
</feature>
<evidence type="ECO:0000313" key="2">
    <source>
        <dbReference type="Proteomes" id="UP001215598"/>
    </source>
</evidence>
<dbReference type="AlphaFoldDB" id="A0AAD7NV01"/>
<accession>A0AAD7NV01</accession>
<name>A0AAD7NV01_9AGAR</name>
<feature type="non-terminal residue" evidence="1">
    <location>
        <position position="1"/>
    </location>
</feature>
<keyword evidence="2" id="KW-1185">Reference proteome</keyword>
<dbReference type="Proteomes" id="UP001215598">
    <property type="component" value="Unassembled WGS sequence"/>
</dbReference>
<dbReference type="EMBL" id="JARKIB010000008">
    <property type="protein sequence ID" value="KAJ7777133.1"/>
    <property type="molecule type" value="Genomic_DNA"/>
</dbReference>